<dbReference type="PROSITE" id="PS51257">
    <property type="entry name" value="PROKAR_LIPOPROTEIN"/>
    <property type="match status" value="1"/>
</dbReference>
<dbReference type="Proteomes" id="UP000002139">
    <property type="component" value="Chromosome"/>
</dbReference>
<dbReference type="RefSeq" id="WP_012240048.1">
    <property type="nucleotide sequence ID" value="NC_010162.1"/>
</dbReference>
<dbReference type="AlphaFoldDB" id="A9EZ76"/>
<evidence type="ECO:0000256" key="2">
    <source>
        <dbReference type="SAM" id="SignalP"/>
    </source>
</evidence>
<reference evidence="3 4" key="1">
    <citation type="journal article" date="2007" name="Nat. Biotechnol.">
        <title>Complete genome sequence of the myxobacterium Sorangium cellulosum.</title>
        <authorList>
            <person name="Schneiker S."/>
            <person name="Perlova O."/>
            <person name="Kaiser O."/>
            <person name="Gerth K."/>
            <person name="Alici A."/>
            <person name="Altmeyer M.O."/>
            <person name="Bartels D."/>
            <person name="Bekel T."/>
            <person name="Beyer S."/>
            <person name="Bode E."/>
            <person name="Bode H.B."/>
            <person name="Bolten C.J."/>
            <person name="Choudhuri J.V."/>
            <person name="Doss S."/>
            <person name="Elnakady Y.A."/>
            <person name="Frank B."/>
            <person name="Gaigalat L."/>
            <person name="Goesmann A."/>
            <person name="Groeger C."/>
            <person name="Gross F."/>
            <person name="Jelsbak L."/>
            <person name="Jelsbak L."/>
            <person name="Kalinowski J."/>
            <person name="Kegler C."/>
            <person name="Knauber T."/>
            <person name="Konietzny S."/>
            <person name="Kopp M."/>
            <person name="Krause L."/>
            <person name="Krug D."/>
            <person name="Linke B."/>
            <person name="Mahmud T."/>
            <person name="Martinez-Arias R."/>
            <person name="McHardy A.C."/>
            <person name="Merai M."/>
            <person name="Meyer F."/>
            <person name="Mormann S."/>
            <person name="Munoz-Dorado J."/>
            <person name="Perez J."/>
            <person name="Pradella S."/>
            <person name="Rachid S."/>
            <person name="Raddatz G."/>
            <person name="Rosenau F."/>
            <person name="Rueckert C."/>
            <person name="Sasse F."/>
            <person name="Scharfe M."/>
            <person name="Schuster S.C."/>
            <person name="Suen G."/>
            <person name="Treuner-Lange A."/>
            <person name="Velicer G.J."/>
            <person name="Vorholter F.-J."/>
            <person name="Weissman K.J."/>
            <person name="Welch R.D."/>
            <person name="Wenzel S.C."/>
            <person name="Whitworth D.E."/>
            <person name="Wilhelm S."/>
            <person name="Wittmann C."/>
            <person name="Bloecker H."/>
            <person name="Puehler A."/>
            <person name="Mueller R."/>
        </authorList>
    </citation>
    <scope>NUCLEOTIDE SEQUENCE [LARGE SCALE GENOMIC DNA]</scope>
    <source>
        <strain evidence="4">So ce56</strain>
    </source>
</reference>
<organism evidence="3 4">
    <name type="scientific">Sorangium cellulosum (strain So ce56)</name>
    <name type="common">Polyangium cellulosum (strain So ce56)</name>
    <dbReference type="NCBI Taxonomy" id="448385"/>
    <lineage>
        <taxon>Bacteria</taxon>
        <taxon>Pseudomonadati</taxon>
        <taxon>Myxococcota</taxon>
        <taxon>Polyangia</taxon>
        <taxon>Polyangiales</taxon>
        <taxon>Polyangiaceae</taxon>
        <taxon>Sorangium</taxon>
    </lineage>
</organism>
<feature type="region of interest" description="Disordered" evidence="1">
    <location>
        <begin position="30"/>
        <end position="79"/>
    </location>
</feature>
<feature type="region of interest" description="Disordered" evidence="1">
    <location>
        <begin position="252"/>
        <end position="272"/>
    </location>
</feature>
<dbReference type="EMBL" id="AM746676">
    <property type="protein sequence ID" value="CAN97609.1"/>
    <property type="molecule type" value="Genomic_DNA"/>
</dbReference>
<accession>A9EZ76</accession>
<feature type="chain" id="PRO_5002738488" evidence="2">
    <location>
        <begin position="21"/>
        <end position="272"/>
    </location>
</feature>
<feature type="signal peptide" evidence="2">
    <location>
        <begin position="1"/>
        <end position="20"/>
    </location>
</feature>
<protein>
    <submittedName>
        <fullName evidence="3">Secreted protein</fullName>
    </submittedName>
</protein>
<keyword evidence="2" id="KW-0732">Signal</keyword>
<evidence type="ECO:0000256" key="1">
    <source>
        <dbReference type="SAM" id="MobiDB-lite"/>
    </source>
</evidence>
<evidence type="ECO:0000313" key="3">
    <source>
        <dbReference type="EMBL" id="CAN97609.1"/>
    </source>
</evidence>
<dbReference type="KEGG" id="scl:sce7440"/>
<name>A9EZ76_SORC5</name>
<evidence type="ECO:0000313" key="4">
    <source>
        <dbReference type="Proteomes" id="UP000002139"/>
    </source>
</evidence>
<proteinExistence type="predicted"/>
<sequence>MRIHGTGTMALLCALAFAAAAGCNSGGGDSGNGGASSGTGGANAGSGGAGAGSGGAGAGTGGAGAGSGGAGDGAGGAGAGAGGGAEELRWYLTCGDPVCSGHRPRDGVKPCTDEKEGEPCAAPDATCDPANDCNAQLLCTSDDPRQQPEGCPRSRARYKHDIRYLQETELARVRDELVATPLATWRYNHEGGHGRERLGFIIDDNPASPAVASDGDHVDLYGYTSMAVAAIQMQQKQIAALERELAALRKELDSARQAARPPVSRAAGRATR</sequence>
<gene>
    <name evidence="3" type="ordered locus">sce7440</name>
</gene>
<keyword evidence="4" id="KW-1185">Reference proteome</keyword>
<dbReference type="HOGENOM" id="CLU_1022710_0_0_7"/>